<dbReference type="Pfam" id="PF00023">
    <property type="entry name" value="Ank"/>
    <property type="match status" value="1"/>
</dbReference>
<feature type="repeat" description="ANK" evidence="8">
    <location>
        <begin position="1061"/>
        <end position="1085"/>
    </location>
</feature>
<dbReference type="Gene3D" id="1.25.40.20">
    <property type="entry name" value="Ankyrin repeat-containing domain"/>
    <property type="match status" value="2"/>
</dbReference>
<evidence type="ECO:0000313" key="14">
    <source>
        <dbReference type="Proteomes" id="UP000045706"/>
    </source>
</evidence>
<dbReference type="InterPro" id="IPR036770">
    <property type="entry name" value="Ankyrin_rpt-contain_sf"/>
</dbReference>
<dbReference type="PROSITE" id="PS50881">
    <property type="entry name" value="S5_DSRBD"/>
    <property type="match status" value="1"/>
</dbReference>
<dbReference type="Pfam" id="PF03719">
    <property type="entry name" value="Ribosomal_S5_C"/>
    <property type="match status" value="1"/>
</dbReference>
<dbReference type="PROSITE" id="PS50088">
    <property type="entry name" value="ANK_REPEAT"/>
    <property type="match status" value="5"/>
</dbReference>
<evidence type="ECO:0000256" key="9">
    <source>
        <dbReference type="PROSITE-ProRule" id="PRU00268"/>
    </source>
</evidence>
<dbReference type="GO" id="GO:0003723">
    <property type="term" value="F:RNA binding"/>
    <property type="evidence" value="ECO:0007669"/>
    <property type="project" value="InterPro"/>
</dbReference>
<feature type="compositionally biased region" description="Basic residues" evidence="11">
    <location>
        <begin position="25"/>
        <end position="35"/>
    </location>
</feature>
<reference evidence="14" key="1">
    <citation type="submission" date="2015-05" db="EMBL/GenBank/DDBJ databases">
        <authorList>
            <person name="Fogelqvist Johan"/>
        </authorList>
    </citation>
    <scope>NUCLEOTIDE SEQUENCE [LARGE SCALE GENOMIC DNA]</scope>
</reference>
<keyword evidence="5 9" id="KW-0687">Ribonucleoprotein</keyword>
<dbReference type="FunFam" id="3.30.160.20:FF:000002">
    <property type="entry name" value="40S ribosomal protein S2"/>
    <property type="match status" value="1"/>
</dbReference>
<keyword evidence="2" id="KW-0677">Repeat</keyword>
<dbReference type="InterPro" id="IPR005324">
    <property type="entry name" value="Ribosomal_uS5_C"/>
</dbReference>
<dbReference type="InterPro" id="IPR018192">
    <property type="entry name" value="Ribosomal_uS5_N_CS"/>
</dbReference>
<evidence type="ECO:0000256" key="8">
    <source>
        <dbReference type="PROSITE-ProRule" id="PRU00023"/>
    </source>
</evidence>
<evidence type="ECO:0000256" key="2">
    <source>
        <dbReference type="ARBA" id="ARBA00022737"/>
    </source>
</evidence>
<keyword evidence="3 9" id="KW-0689">Ribosomal protein</keyword>
<dbReference type="FunFam" id="3.30.230.10:FF:000004">
    <property type="entry name" value="40S ribosomal protein S2"/>
    <property type="match status" value="1"/>
</dbReference>
<dbReference type="GO" id="GO:0006412">
    <property type="term" value="P:translation"/>
    <property type="evidence" value="ECO:0007669"/>
    <property type="project" value="InterPro"/>
</dbReference>
<evidence type="ECO:0000256" key="7">
    <source>
        <dbReference type="ARBA" id="ARBA00035407"/>
    </source>
</evidence>
<name>A0A0G4LB48_VERLO</name>
<dbReference type="Gene3D" id="3.30.160.20">
    <property type="match status" value="1"/>
</dbReference>
<dbReference type="AlphaFoldDB" id="A0A0G4LB48"/>
<feature type="domain" description="S5 DRBM" evidence="12">
    <location>
        <begin position="84"/>
        <end position="147"/>
    </location>
</feature>
<dbReference type="Proteomes" id="UP000045706">
    <property type="component" value="Unassembled WGS sequence"/>
</dbReference>
<feature type="region of interest" description="Disordered" evidence="11">
    <location>
        <begin position="1"/>
        <end position="43"/>
    </location>
</feature>
<dbReference type="Pfam" id="PF12796">
    <property type="entry name" value="Ank_2"/>
    <property type="match status" value="2"/>
</dbReference>
<dbReference type="PANTHER" id="PTHR24166:SF48">
    <property type="entry name" value="PROTEIN VAPYRIN"/>
    <property type="match status" value="1"/>
</dbReference>
<dbReference type="InterPro" id="IPR014721">
    <property type="entry name" value="Ribsml_uS5_D2-typ_fold_subgr"/>
</dbReference>
<organism evidence="13 14">
    <name type="scientific">Verticillium longisporum</name>
    <name type="common">Verticillium dahliae var. longisporum</name>
    <dbReference type="NCBI Taxonomy" id="100787"/>
    <lineage>
        <taxon>Eukaryota</taxon>
        <taxon>Fungi</taxon>
        <taxon>Dikarya</taxon>
        <taxon>Ascomycota</taxon>
        <taxon>Pezizomycotina</taxon>
        <taxon>Sordariomycetes</taxon>
        <taxon>Hypocreomycetidae</taxon>
        <taxon>Glomerellales</taxon>
        <taxon>Plectosphaerellaceae</taxon>
        <taxon>Verticillium</taxon>
    </lineage>
</organism>
<dbReference type="InterPro" id="IPR013810">
    <property type="entry name" value="Ribosomal_uS5_N"/>
</dbReference>
<evidence type="ECO:0000256" key="6">
    <source>
        <dbReference type="ARBA" id="ARBA00035255"/>
    </source>
</evidence>
<dbReference type="Gene3D" id="3.30.230.10">
    <property type="match status" value="1"/>
</dbReference>
<evidence type="ECO:0000256" key="10">
    <source>
        <dbReference type="RuleBase" id="RU003823"/>
    </source>
</evidence>
<feature type="repeat" description="ANK" evidence="8">
    <location>
        <begin position="900"/>
        <end position="932"/>
    </location>
</feature>
<accession>A0A0G4LB48</accession>
<evidence type="ECO:0000256" key="3">
    <source>
        <dbReference type="ARBA" id="ARBA00022980"/>
    </source>
</evidence>
<dbReference type="SMART" id="SM00248">
    <property type="entry name" value="ANK"/>
    <property type="match status" value="12"/>
</dbReference>
<feature type="repeat" description="ANK" evidence="8">
    <location>
        <begin position="1028"/>
        <end position="1060"/>
    </location>
</feature>
<evidence type="ECO:0000256" key="5">
    <source>
        <dbReference type="ARBA" id="ARBA00023274"/>
    </source>
</evidence>
<dbReference type="SUPFAM" id="SSF48403">
    <property type="entry name" value="Ankyrin repeat"/>
    <property type="match status" value="2"/>
</dbReference>
<dbReference type="SUPFAM" id="SSF54768">
    <property type="entry name" value="dsRNA-binding domain-like"/>
    <property type="match status" value="1"/>
</dbReference>
<evidence type="ECO:0000256" key="11">
    <source>
        <dbReference type="SAM" id="MobiDB-lite"/>
    </source>
</evidence>
<proteinExistence type="inferred from homology"/>
<evidence type="ECO:0000313" key="13">
    <source>
        <dbReference type="EMBL" id="CRK18925.1"/>
    </source>
</evidence>
<dbReference type="GO" id="GO:0015935">
    <property type="term" value="C:small ribosomal subunit"/>
    <property type="evidence" value="ECO:0007669"/>
    <property type="project" value="InterPro"/>
</dbReference>
<dbReference type="InterPro" id="IPR005711">
    <property type="entry name" value="Ribosomal_uS5_euk/arc"/>
</dbReference>
<dbReference type="PROSITE" id="PS50297">
    <property type="entry name" value="ANK_REP_REGION"/>
    <property type="match status" value="4"/>
</dbReference>
<gene>
    <name evidence="13" type="ORF">BN1723_011714</name>
</gene>
<dbReference type="InterPro" id="IPR050889">
    <property type="entry name" value="Dendritic_Spine_Reg/Scaffold"/>
</dbReference>
<evidence type="ECO:0000256" key="1">
    <source>
        <dbReference type="ARBA" id="ARBA00008945"/>
    </source>
</evidence>
<dbReference type="PANTHER" id="PTHR24166">
    <property type="entry name" value="ROLLING PEBBLES, ISOFORM B"/>
    <property type="match status" value="1"/>
</dbReference>
<evidence type="ECO:0000256" key="4">
    <source>
        <dbReference type="ARBA" id="ARBA00023043"/>
    </source>
</evidence>
<keyword evidence="4 8" id="KW-0040">ANK repeat</keyword>
<dbReference type="EMBL" id="CVQI01009446">
    <property type="protein sequence ID" value="CRK18925.1"/>
    <property type="molecule type" value="Genomic_DNA"/>
</dbReference>
<evidence type="ECO:0000259" key="12">
    <source>
        <dbReference type="PROSITE" id="PS50881"/>
    </source>
</evidence>
<dbReference type="NCBIfam" id="TIGR01020">
    <property type="entry name" value="uS5_euk_arch"/>
    <property type="match status" value="1"/>
</dbReference>
<dbReference type="InterPro" id="IPR020568">
    <property type="entry name" value="Ribosomal_Su5_D2-typ_SF"/>
</dbReference>
<dbReference type="PROSITE" id="PS00585">
    <property type="entry name" value="RIBOSOMAL_S5"/>
    <property type="match status" value="1"/>
</dbReference>
<dbReference type="InterPro" id="IPR002110">
    <property type="entry name" value="Ankyrin_rpt"/>
</dbReference>
<comment type="similarity">
    <text evidence="1 10">Belongs to the universal ribosomal protein uS5 family.</text>
</comment>
<feature type="repeat" description="ANK" evidence="8">
    <location>
        <begin position="810"/>
        <end position="842"/>
    </location>
</feature>
<dbReference type="GO" id="GO:0003735">
    <property type="term" value="F:structural constituent of ribosome"/>
    <property type="evidence" value="ECO:0007669"/>
    <property type="project" value="UniProtKB-UniRule"/>
</dbReference>
<dbReference type="Pfam" id="PF00333">
    <property type="entry name" value="Ribosomal_S5"/>
    <property type="match status" value="1"/>
</dbReference>
<dbReference type="SUPFAM" id="SSF54211">
    <property type="entry name" value="Ribosomal protein S5 domain 2-like"/>
    <property type="match status" value="1"/>
</dbReference>
<protein>
    <recommendedName>
        <fullName evidence="6">Small ribosomal subunit protein uS5</fullName>
    </recommendedName>
    <alternativeName>
        <fullName evidence="7">40S ribosomal protein S2</fullName>
    </alternativeName>
</protein>
<sequence length="1107" mass="119281">MADRGTSAPRGGGGFGARGGDRGRGRGRGRGRRGGGKNDEKEWQPVTKLGRLVKAGKISSIEEIYLHSLPVKEYQVVDAFLPTLKDEVMKIKPVQKQTRAGQRTRFKAIVLIGDSNGHVGLGIKTSKEVATAIRAAIIIAKLSVIPVRRGFWGTNLGQPHSLPCKESGKCGSVTVRLIPAPRGTGVVASPAVKRLLQLAGVEDAYTSSAGSTKTLENTLKATFVAVSNTYGFLTPNLWKETKLIRSPLEEFADTLRDGKKHYPIITLARGIEVVLENQTGHAEDIKEYIEAKLKLGPSQAAKDFGSEVQQKAAGVFIHDMINIYNSVPDEVGGRSQERLEKCCANYIDHVFNSIEMTNFLAKDLPVAHTTTESRLLRETCERNFPFLRYAVQNVFHNAEKAQQAGLPQNKFLEEFQFQHWLGVLNILLGRQTRRYKQSGLDCLLAEGNRPALLELVWRHTHAPRHACFVSSGAHYDYGSPLMVAVARDSRDVLRKVLDMQASYCGFEDLIPDLQRECDNAPSPLVPKGRDFDFQPHIRKAAGNALLATSDLFAASSTLLQILAAISWHYQDFSSNVDNVIRHLLSDRNLLALKILSRSPKPRSKSGKVFRAGTPHLVEACVSNHKKKVAMLLEVDVQLAVSKDDSGICTLTHACRAGYPEVIAIVLEASRSARQDAIQGGVDAPDHVEDHQACEELAELLVKHSDHDFSTSNMSALAYYATKGSDIMVEALLRSGAGADAVPWQGTNLLTCGIEGGHTGIVRMLLNAGASANASSRFCQAPLALAASLGHDTIVADLLSAGAEVNHESIDGRTALSHAAENGHHAIAMQLSQRGADLKHESAYGRNALSYAAENDRETIVDLLLVQHVHEAISGADATAQHSDCSQIVPSRQCASTELKSLLTPLHYAAGACHSGIVDRLLKRGADVESRNAWSQTPLVFTAAAGHANFDVLSLAIGSTLMSSPQDTAPSSPADSIGIAHASAPEMDSGPVPGEDALTLETEAIRSRRLDTVELLLLHGALIDSADDDGHTAVAWAAARGDTDMLKLLIERGASADVTDTLGRTPLMHAIRFGHAKAVALLLHTGEAAADSKTLVLGAGREEAEDRD</sequence>
<feature type="repeat" description="ANK" evidence="8">
    <location>
        <begin position="744"/>
        <end position="776"/>
    </location>
</feature>